<dbReference type="Pfam" id="PF13416">
    <property type="entry name" value="SBP_bac_8"/>
    <property type="match status" value="1"/>
</dbReference>
<dbReference type="Proteomes" id="UP000295718">
    <property type="component" value="Unassembled WGS sequence"/>
</dbReference>
<name>A0A4R1QU84_9FIRM</name>
<dbReference type="STRING" id="1469948.GCA_000732725_01622"/>
<evidence type="ECO:0000313" key="2">
    <source>
        <dbReference type="EMBL" id="TCL56641.1"/>
    </source>
</evidence>
<dbReference type="InterPro" id="IPR006059">
    <property type="entry name" value="SBP"/>
</dbReference>
<reference evidence="2 3" key="1">
    <citation type="submission" date="2019-03" db="EMBL/GenBank/DDBJ databases">
        <title>Genomic Encyclopedia of Type Strains, Phase IV (KMG-IV): sequencing the most valuable type-strain genomes for metagenomic binning, comparative biology and taxonomic classification.</title>
        <authorList>
            <person name="Goeker M."/>
        </authorList>
    </citation>
    <scope>NUCLEOTIDE SEQUENCE [LARGE SCALE GENOMIC DNA]</scope>
    <source>
        <strain evidence="2 3">DSM 100556</strain>
    </source>
</reference>
<proteinExistence type="predicted"/>
<keyword evidence="1" id="KW-0732">Signal</keyword>
<dbReference type="PANTHER" id="PTHR43649:SF32">
    <property type="entry name" value="SUGAR BINDING SECRETED PROTEIN"/>
    <property type="match status" value="1"/>
</dbReference>
<feature type="chain" id="PRO_5039591405" evidence="1">
    <location>
        <begin position="22"/>
        <end position="450"/>
    </location>
</feature>
<sequence>MKKRLGLLLATGMLSFSMILAGCGNSSKESGANGAGGASGAAETNDEAATEETQKITVWAWDDNFNVAVMKTAAEYYKKLNPDANVEIEVISNSKEDIYKKLQTGLASGGKSLPDICLIEDYSIYQYLNSYSKYFYPLNDDVDYSQFSPYKVEVMTYNDKAYGIPFDAGVTGLFYRADYLEQAGFTAADLEDITWDRFIEIGKQVEEQTGVKMTVANGTNYSSLFRTMMQSAGAWYCDSNGELTITNNEVLKESLETIKKMRDAGIILECADDSTLAGAINDGTTASVINAAWRVSTIKAEPEQSGKWAVASTPRLNNANSVNASNTGGSSWYVLDNGQDKGAIVDFLKAVYAGDIDFYSDILVNQGAVGTYLPAQEGKAYQTEDEFFGGQKVFAEFASWLPEVPSVMYGKNVPESNTAVNTALFSYLQGDITVEEALTQAEDQLKNQIQ</sequence>
<gene>
    <name evidence="2" type="ORF">EDD76_111135</name>
</gene>
<dbReference type="Gene3D" id="3.40.190.10">
    <property type="entry name" value="Periplasmic binding protein-like II"/>
    <property type="match status" value="1"/>
</dbReference>
<dbReference type="PANTHER" id="PTHR43649">
    <property type="entry name" value="ARABINOSE-BINDING PROTEIN-RELATED"/>
    <property type="match status" value="1"/>
</dbReference>
<accession>A0A4R1QU84</accession>
<dbReference type="AlphaFoldDB" id="A0A4R1QU84"/>
<dbReference type="RefSeq" id="WP_031390335.1">
    <property type="nucleotide sequence ID" value="NZ_JPNB01000001.1"/>
</dbReference>
<comment type="caution">
    <text evidence="2">The sequence shown here is derived from an EMBL/GenBank/DDBJ whole genome shotgun (WGS) entry which is preliminary data.</text>
</comment>
<dbReference type="EMBL" id="SLUO01000011">
    <property type="protein sequence ID" value="TCL56641.1"/>
    <property type="molecule type" value="Genomic_DNA"/>
</dbReference>
<evidence type="ECO:0000256" key="1">
    <source>
        <dbReference type="SAM" id="SignalP"/>
    </source>
</evidence>
<dbReference type="SUPFAM" id="SSF53850">
    <property type="entry name" value="Periplasmic binding protein-like II"/>
    <property type="match status" value="1"/>
</dbReference>
<keyword evidence="3" id="KW-1185">Reference proteome</keyword>
<organism evidence="2 3">
    <name type="scientific">Kineothrix alysoides</name>
    <dbReference type="NCBI Taxonomy" id="1469948"/>
    <lineage>
        <taxon>Bacteria</taxon>
        <taxon>Bacillati</taxon>
        <taxon>Bacillota</taxon>
        <taxon>Clostridia</taxon>
        <taxon>Lachnospirales</taxon>
        <taxon>Lachnospiraceae</taxon>
        <taxon>Kineothrix</taxon>
    </lineage>
</organism>
<evidence type="ECO:0000313" key="3">
    <source>
        <dbReference type="Proteomes" id="UP000295718"/>
    </source>
</evidence>
<dbReference type="InterPro" id="IPR050490">
    <property type="entry name" value="Bact_solute-bd_prot1"/>
</dbReference>
<dbReference type="PROSITE" id="PS51257">
    <property type="entry name" value="PROKAR_LIPOPROTEIN"/>
    <property type="match status" value="1"/>
</dbReference>
<protein>
    <submittedName>
        <fullName evidence="2">Lactose/L-arabinose transport system substrate-binding protein</fullName>
    </submittedName>
</protein>
<feature type="signal peptide" evidence="1">
    <location>
        <begin position="1"/>
        <end position="21"/>
    </location>
</feature>